<comment type="caution">
    <text evidence="2">The sequence shown here is derived from an EMBL/GenBank/DDBJ whole genome shotgun (WGS) entry which is preliminary data.</text>
</comment>
<dbReference type="Gene3D" id="3.30.420.10">
    <property type="entry name" value="Ribonuclease H-like superfamily/Ribonuclease H"/>
    <property type="match status" value="1"/>
</dbReference>
<evidence type="ECO:0000259" key="1">
    <source>
        <dbReference type="Pfam" id="PF13358"/>
    </source>
</evidence>
<dbReference type="OrthoDB" id="10006939at2759"/>
<organism evidence="2 3">
    <name type="scientific">Austropuccinia psidii MF-1</name>
    <dbReference type="NCBI Taxonomy" id="1389203"/>
    <lineage>
        <taxon>Eukaryota</taxon>
        <taxon>Fungi</taxon>
        <taxon>Dikarya</taxon>
        <taxon>Basidiomycota</taxon>
        <taxon>Pucciniomycotina</taxon>
        <taxon>Pucciniomycetes</taxon>
        <taxon>Pucciniales</taxon>
        <taxon>Sphaerophragmiaceae</taxon>
        <taxon>Austropuccinia</taxon>
    </lineage>
</organism>
<proteinExistence type="predicted"/>
<evidence type="ECO:0000313" key="3">
    <source>
        <dbReference type="Proteomes" id="UP000765509"/>
    </source>
</evidence>
<dbReference type="Pfam" id="PF13358">
    <property type="entry name" value="DDE_3"/>
    <property type="match status" value="1"/>
</dbReference>
<name>A0A9Q3BPX5_9BASI</name>
<feature type="domain" description="Tc1-like transposase DDE" evidence="1">
    <location>
        <begin position="11"/>
        <end position="75"/>
    </location>
</feature>
<gene>
    <name evidence="2" type="ORF">O181_008527</name>
</gene>
<dbReference type="GO" id="GO:0003676">
    <property type="term" value="F:nucleic acid binding"/>
    <property type="evidence" value="ECO:0007669"/>
    <property type="project" value="InterPro"/>
</dbReference>
<dbReference type="AlphaFoldDB" id="A0A9Q3BPX5"/>
<dbReference type="InterPro" id="IPR036397">
    <property type="entry name" value="RNaseH_sf"/>
</dbReference>
<protein>
    <recommendedName>
        <fullName evidence="1">Tc1-like transposase DDE domain-containing protein</fullName>
    </recommendedName>
</protein>
<accession>A0A9Q3BPX5</accession>
<dbReference type="InterPro" id="IPR038717">
    <property type="entry name" value="Tc1-like_DDE_dom"/>
</dbReference>
<evidence type="ECO:0000313" key="2">
    <source>
        <dbReference type="EMBL" id="MBW0468812.1"/>
    </source>
</evidence>
<dbReference type="Proteomes" id="UP000765509">
    <property type="component" value="Unassembled WGS sequence"/>
</dbReference>
<sequence>MEQEPWIMVRHWVIVMEDNDPIQTATLSNQWCQQHGIQKMQWPAHSPNLNQKENVWEIIKSAISKLYQPKMLDELQVAIQSAWDDVPCETLKNFLLSM</sequence>
<dbReference type="EMBL" id="AVOT02001981">
    <property type="protein sequence ID" value="MBW0468812.1"/>
    <property type="molecule type" value="Genomic_DNA"/>
</dbReference>
<keyword evidence="3" id="KW-1185">Reference proteome</keyword>
<reference evidence="2" key="1">
    <citation type="submission" date="2021-03" db="EMBL/GenBank/DDBJ databases">
        <title>Draft genome sequence of rust myrtle Austropuccinia psidii MF-1, a brazilian biotype.</title>
        <authorList>
            <person name="Quecine M.C."/>
            <person name="Pachon D.M.R."/>
            <person name="Bonatelli M.L."/>
            <person name="Correr F.H."/>
            <person name="Franceschini L.M."/>
            <person name="Leite T.F."/>
            <person name="Margarido G.R.A."/>
            <person name="Almeida C.A."/>
            <person name="Ferrarezi J.A."/>
            <person name="Labate C.A."/>
        </authorList>
    </citation>
    <scope>NUCLEOTIDE SEQUENCE</scope>
    <source>
        <strain evidence="2">MF-1</strain>
    </source>
</reference>